<evidence type="ECO:0000313" key="2">
    <source>
        <dbReference type="Proteomes" id="UP000824469"/>
    </source>
</evidence>
<organism evidence="1 2">
    <name type="scientific">Taxus chinensis</name>
    <name type="common">Chinese yew</name>
    <name type="synonym">Taxus wallichiana var. chinensis</name>
    <dbReference type="NCBI Taxonomy" id="29808"/>
    <lineage>
        <taxon>Eukaryota</taxon>
        <taxon>Viridiplantae</taxon>
        <taxon>Streptophyta</taxon>
        <taxon>Embryophyta</taxon>
        <taxon>Tracheophyta</taxon>
        <taxon>Spermatophyta</taxon>
        <taxon>Pinopsida</taxon>
        <taxon>Pinidae</taxon>
        <taxon>Conifers II</taxon>
        <taxon>Cupressales</taxon>
        <taxon>Taxaceae</taxon>
        <taxon>Taxus</taxon>
    </lineage>
</organism>
<dbReference type="Proteomes" id="UP000824469">
    <property type="component" value="Unassembled WGS sequence"/>
</dbReference>
<dbReference type="OMA" id="EAMEVPH"/>
<dbReference type="EMBL" id="JAHRHJ020000008">
    <property type="protein sequence ID" value="KAH9304043.1"/>
    <property type="molecule type" value="Genomic_DNA"/>
</dbReference>
<sequence length="78" mass="8909">MDGQDRDEVTMPLVRTESRWVDGSEVQGDWFVDDDVSNNDNDRGENVRRPKLLKKAHRVDSFDVEAMEVAGAHNAHNK</sequence>
<gene>
    <name evidence="1" type="ORF">KI387_008447</name>
</gene>
<dbReference type="AlphaFoldDB" id="A0AA38FID2"/>
<proteinExistence type="predicted"/>
<feature type="non-terminal residue" evidence="1">
    <location>
        <position position="78"/>
    </location>
</feature>
<keyword evidence="2" id="KW-1185">Reference proteome</keyword>
<accession>A0AA38FID2</accession>
<evidence type="ECO:0000313" key="1">
    <source>
        <dbReference type="EMBL" id="KAH9304043.1"/>
    </source>
</evidence>
<name>A0AA38FID2_TAXCH</name>
<protein>
    <submittedName>
        <fullName evidence="1">Uncharacterized protein</fullName>
    </submittedName>
</protein>
<comment type="caution">
    <text evidence="1">The sequence shown here is derived from an EMBL/GenBank/DDBJ whole genome shotgun (WGS) entry which is preliminary data.</text>
</comment>
<reference evidence="1 2" key="1">
    <citation type="journal article" date="2021" name="Nat. Plants">
        <title>The Taxus genome provides insights into paclitaxel biosynthesis.</title>
        <authorList>
            <person name="Xiong X."/>
            <person name="Gou J."/>
            <person name="Liao Q."/>
            <person name="Li Y."/>
            <person name="Zhou Q."/>
            <person name="Bi G."/>
            <person name="Li C."/>
            <person name="Du R."/>
            <person name="Wang X."/>
            <person name="Sun T."/>
            <person name="Guo L."/>
            <person name="Liang H."/>
            <person name="Lu P."/>
            <person name="Wu Y."/>
            <person name="Zhang Z."/>
            <person name="Ro D.K."/>
            <person name="Shang Y."/>
            <person name="Huang S."/>
            <person name="Yan J."/>
        </authorList>
    </citation>
    <scope>NUCLEOTIDE SEQUENCE [LARGE SCALE GENOMIC DNA]</scope>
    <source>
        <strain evidence="1">Ta-2019</strain>
    </source>
</reference>